<sequence length="164" mass="18079">MTADRIERVDPSSDDARDILRLYYGELVGRYHGRDAEPVEVEQAMADEPSDDLVGETGLFVIARDAHGVAMGCGGLRFVDARVAELTRVFVAPAGRGSGTGSLVVSELEHLARLSGRQTIRLDTRRDLVEARRLYARLGYQEVPAFNDDPYAEHWFSKSIVATG</sequence>
<gene>
    <name evidence="4" type="ORF">N1027_11280</name>
</gene>
<dbReference type="SUPFAM" id="SSF55729">
    <property type="entry name" value="Acyl-CoA N-acyltransferases (Nat)"/>
    <property type="match status" value="1"/>
</dbReference>
<comment type="caution">
    <text evidence="4">The sequence shown here is derived from an EMBL/GenBank/DDBJ whole genome shotgun (WGS) entry which is preliminary data.</text>
</comment>
<dbReference type="Pfam" id="PF00583">
    <property type="entry name" value="Acetyltransf_1"/>
    <property type="match status" value="1"/>
</dbReference>
<dbReference type="PROSITE" id="PS51186">
    <property type="entry name" value="GNAT"/>
    <property type="match status" value="1"/>
</dbReference>
<evidence type="ECO:0000313" key="5">
    <source>
        <dbReference type="Proteomes" id="UP001165584"/>
    </source>
</evidence>
<dbReference type="InterPro" id="IPR050832">
    <property type="entry name" value="Bact_Acetyltransf"/>
</dbReference>
<dbReference type="InterPro" id="IPR016181">
    <property type="entry name" value="Acyl_CoA_acyltransferase"/>
</dbReference>
<proteinExistence type="predicted"/>
<dbReference type="Gene3D" id="3.40.630.30">
    <property type="match status" value="1"/>
</dbReference>
<keyword evidence="5" id="KW-1185">Reference proteome</keyword>
<reference evidence="4" key="1">
    <citation type="submission" date="2022-08" db="EMBL/GenBank/DDBJ databases">
        <authorList>
            <person name="Deng Y."/>
            <person name="Han X.-F."/>
            <person name="Zhang Y.-Q."/>
        </authorList>
    </citation>
    <scope>NUCLEOTIDE SEQUENCE</scope>
    <source>
        <strain evidence="4">CPCC 205763</strain>
    </source>
</reference>
<evidence type="ECO:0000259" key="3">
    <source>
        <dbReference type="PROSITE" id="PS51186"/>
    </source>
</evidence>
<evidence type="ECO:0000256" key="1">
    <source>
        <dbReference type="ARBA" id="ARBA00022679"/>
    </source>
</evidence>
<dbReference type="PANTHER" id="PTHR43877">
    <property type="entry name" value="AMINOALKYLPHOSPHONATE N-ACETYLTRANSFERASE-RELATED-RELATED"/>
    <property type="match status" value="1"/>
</dbReference>
<evidence type="ECO:0000313" key="4">
    <source>
        <dbReference type="EMBL" id="MCS5718714.1"/>
    </source>
</evidence>
<organism evidence="4 5">
    <name type="scientific">Herbiconiux aconitum</name>
    <dbReference type="NCBI Taxonomy" id="2970913"/>
    <lineage>
        <taxon>Bacteria</taxon>
        <taxon>Bacillati</taxon>
        <taxon>Actinomycetota</taxon>
        <taxon>Actinomycetes</taxon>
        <taxon>Micrococcales</taxon>
        <taxon>Microbacteriaceae</taxon>
        <taxon>Herbiconiux</taxon>
    </lineage>
</organism>
<dbReference type="InterPro" id="IPR000182">
    <property type="entry name" value="GNAT_dom"/>
</dbReference>
<dbReference type="PANTHER" id="PTHR43877:SF2">
    <property type="entry name" value="AMINOALKYLPHOSPHONATE N-ACETYLTRANSFERASE-RELATED"/>
    <property type="match status" value="1"/>
</dbReference>
<name>A0ABT2GUV4_9MICO</name>
<accession>A0ABT2GUV4</accession>
<dbReference type="EMBL" id="JANLCM010000001">
    <property type="protein sequence ID" value="MCS5718714.1"/>
    <property type="molecule type" value="Genomic_DNA"/>
</dbReference>
<dbReference type="CDD" id="cd04301">
    <property type="entry name" value="NAT_SF"/>
    <property type="match status" value="1"/>
</dbReference>
<dbReference type="Proteomes" id="UP001165584">
    <property type="component" value="Unassembled WGS sequence"/>
</dbReference>
<feature type="domain" description="N-acetyltransferase" evidence="3">
    <location>
        <begin position="4"/>
        <end position="161"/>
    </location>
</feature>
<keyword evidence="1" id="KW-0808">Transferase</keyword>
<keyword evidence="2" id="KW-0012">Acyltransferase</keyword>
<evidence type="ECO:0000256" key="2">
    <source>
        <dbReference type="ARBA" id="ARBA00023315"/>
    </source>
</evidence>
<dbReference type="RefSeq" id="WP_259507775.1">
    <property type="nucleotide sequence ID" value="NZ_JANLCM010000001.1"/>
</dbReference>
<protein>
    <submittedName>
        <fullName evidence="4">GNAT family N-acetyltransferase</fullName>
    </submittedName>
</protein>